<comment type="pathway">
    <text evidence="4">Cofactor biosynthesis; coenzyme A biosynthesis; CoA from (R)-pantothenate: step 5/5.</text>
</comment>
<dbReference type="InterPro" id="IPR027417">
    <property type="entry name" value="P-loop_NTPase"/>
</dbReference>
<keyword evidence="2 4" id="KW-0547">Nucleotide-binding</keyword>
<dbReference type="RefSeq" id="WP_006300797.1">
    <property type="nucleotide sequence ID" value="NZ_CM001022.1"/>
</dbReference>
<dbReference type="GO" id="GO:0005507">
    <property type="term" value="F:copper ion binding"/>
    <property type="evidence" value="ECO:0007669"/>
    <property type="project" value="TreeGrafter"/>
</dbReference>
<dbReference type="Gene3D" id="3.30.70.120">
    <property type="match status" value="1"/>
</dbReference>
<dbReference type="PROSITE" id="PS51219">
    <property type="entry name" value="DPCK"/>
    <property type="match status" value="1"/>
</dbReference>
<proteinExistence type="inferred from homology"/>
<dbReference type="EMBL" id="CM001022">
    <property type="protein sequence ID" value="EFQ23596.1"/>
    <property type="molecule type" value="Genomic_DNA"/>
</dbReference>
<gene>
    <name evidence="4" type="primary">coaE</name>
    <name evidence="5" type="ORF">Apau_1170</name>
</gene>
<sequence length="296" mass="33468">MFVVAVSGDIGAGKSTLTRLWADLGAEVTGADEVAKSLWGRPEIRAAAASRWGDELFDPQGTPRPGEFLRTAFASREDHRFLGELLHPLVWDLLKERSGRGSWRVLEVPLLFETGVPEWVDATVYVTAQASVREERVARSRGWATEDLALRERWLLPGEEKARRARWTLANDGDRDVFLREGRNLGLLFRRLASVVEGDTACGSPDEAARIARALVEGRLVACVQTTPTRSLFRWKGRVEEHPEWVLSFRTLEEYQGPVERRIRELHRYELPVVSFRVPSRLGLDARLWVTESCGP</sequence>
<dbReference type="PANTHER" id="PTHR23419:SF8">
    <property type="entry name" value="FI09726P"/>
    <property type="match status" value="1"/>
</dbReference>
<dbReference type="Pfam" id="PF03091">
    <property type="entry name" value="CutA1"/>
    <property type="match status" value="1"/>
</dbReference>
<evidence type="ECO:0000313" key="6">
    <source>
        <dbReference type="Proteomes" id="UP000005096"/>
    </source>
</evidence>
<dbReference type="eggNOG" id="COG0237">
    <property type="taxonomic scope" value="Bacteria"/>
</dbReference>
<name>E3CY63_9BACT</name>
<dbReference type="InterPro" id="IPR001977">
    <property type="entry name" value="Depp_CoAkinase"/>
</dbReference>
<dbReference type="GO" id="GO:0015937">
    <property type="term" value="P:coenzyme A biosynthetic process"/>
    <property type="evidence" value="ECO:0007669"/>
    <property type="project" value="UniProtKB-UniRule"/>
</dbReference>
<dbReference type="UniPathway" id="UPA00241">
    <property type="reaction ID" value="UER00356"/>
</dbReference>
<dbReference type="HAMAP" id="MF_00376">
    <property type="entry name" value="Dephospho_CoA_kinase"/>
    <property type="match status" value="1"/>
</dbReference>
<comment type="similarity">
    <text evidence="4">Belongs to the CoaE family.</text>
</comment>
<dbReference type="HOGENOM" id="CLU_939866_0_0_0"/>
<dbReference type="OrthoDB" id="9812943at2"/>
<dbReference type="GO" id="GO:0004140">
    <property type="term" value="F:dephospho-CoA kinase activity"/>
    <property type="evidence" value="ECO:0007669"/>
    <property type="project" value="UniProtKB-UniRule"/>
</dbReference>
<comment type="function">
    <text evidence="4">Catalyzes the phosphorylation of the 3'-hydroxyl group of dephosphocoenzyme A to form coenzyme A.</text>
</comment>
<keyword evidence="3 4" id="KW-0067">ATP-binding</keyword>
<comment type="catalytic activity">
    <reaction evidence="4">
        <text>3'-dephospho-CoA + ATP = ADP + CoA + H(+)</text>
        <dbReference type="Rhea" id="RHEA:18245"/>
        <dbReference type="ChEBI" id="CHEBI:15378"/>
        <dbReference type="ChEBI" id="CHEBI:30616"/>
        <dbReference type="ChEBI" id="CHEBI:57287"/>
        <dbReference type="ChEBI" id="CHEBI:57328"/>
        <dbReference type="ChEBI" id="CHEBI:456216"/>
        <dbReference type="EC" id="2.7.1.24"/>
    </reaction>
</comment>
<dbReference type="STRING" id="584708.Apau_1170"/>
<dbReference type="PANTHER" id="PTHR23419">
    <property type="entry name" value="DIVALENT CATION TOLERANCE CUTA-RELATED"/>
    <property type="match status" value="1"/>
</dbReference>
<dbReference type="InterPro" id="IPR015867">
    <property type="entry name" value="N-reg_PII/ATP_PRibTrfase_C"/>
</dbReference>
<evidence type="ECO:0000256" key="2">
    <source>
        <dbReference type="ARBA" id="ARBA00022741"/>
    </source>
</evidence>
<keyword evidence="4" id="KW-0963">Cytoplasm</keyword>
<dbReference type="GO" id="GO:0005524">
    <property type="term" value="F:ATP binding"/>
    <property type="evidence" value="ECO:0007669"/>
    <property type="project" value="UniProtKB-UniRule"/>
</dbReference>
<keyword evidence="4 5" id="KW-0418">Kinase</keyword>
<evidence type="ECO:0000256" key="1">
    <source>
        <dbReference type="ARBA" id="ARBA00010169"/>
    </source>
</evidence>
<accession>E3CY63</accession>
<dbReference type="InterPro" id="IPR011322">
    <property type="entry name" value="N-reg_PII-like_a/b"/>
</dbReference>
<dbReference type="GO" id="GO:0005737">
    <property type="term" value="C:cytoplasm"/>
    <property type="evidence" value="ECO:0007669"/>
    <property type="project" value="UniProtKB-SubCell"/>
</dbReference>
<dbReference type="eggNOG" id="COG1324">
    <property type="taxonomic scope" value="Bacteria"/>
</dbReference>
<dbReference type="InterPro" id="IPR004323">
    <property type="entry name" value="Ion_tolerance_CutA"/>
</dbReference>
<dbReference type="SUPFAM" id="SSF52540">
    <property type="entry name" value="P-loop containing nucleoside triphosphate hydrolases"/>
    <property type="match status" value="1"/>
</dbReference>
<keyword evidence="4" id="KW-0808">Transferase</keyword>
<evidence type="ECO:0000256" key="4">
    <source>
        <dbReference type="HAMAP-Rule" id="MF_00376"/>
    </source>
</evidence>
<dbReference type="CDD" id="cd02022">
    <property type="entry name" value="DPCK"/>
    <property type="match status" value="1"/>
</dbReference>
<evidence type="ECO:0000256" key="3">
    <source>
        <dbReference type="ARBA" id="ARBA00022840"/>
    </source>
</evidence>
<dbReference type="Proteomes" id="UP000005096">
    <property type="component" value="Chromosome"/>
</dbReference>
<dbReference type="Pfam" id="PF01121">
    <property type="entry name" value="CoaE"/>
    <property type="match status" value="1"/>
</dbReference>
<dbReference type="EC" id="2.7.1.24" evidence="4"/>
<dbReference type="Gene3D" id="3.40.50.300">
    <property type="entry name" value="P-loop containing nucleotide triphosphate hydrolases"/>
    <property type="match status" value="1"/>
</dbReference>
<dbReference type="SUPFAM" id="SSF54913">
    <property type="entry name" value="GlnB-like"/>
    <property type="match status" value="1"/>
</dbReference>
<keyword evidence="6" id="KW-1185">Reference proteome</keyword>
<organism evidence="5 6">
    <name type="scientific">Aminomonas paucivorans DSM 12260</name>
    <dbReference type="NCBI Taxonomy" id="584708"/>
    <lineage>
        <taxon>Bacteria</taxon>
        <taxon>Thermotogati</taxon>
        <taxon>Synergistota</taxon>
        <taxon>Synergistia</taxon>
        <taxon>Synergistales</taxon>
        <taxon>Synergistaceae</taxon>
        <taxon>Aminomonas</taxon>
    </lineage>
</organism>
<dbReference type="PaxDb" id="584708-Apau_1170"/>
<protein>
    <recommendedName>
        <fullName evidence="4">Dephospho-CoA kinase</fullName>
        <ecNumber evidence="4">2.7.1.24</ecNumber>
    </recommendedName>
    <alternativeName>
        <fullName evidence="4">Dephosphocoenzyme A kinase</fullName>
    </alternativeName>
</protein>
<comment type="similarity">
    <text evidence="1">Belongs to the CutA family.</text>
</comment>
<reference evidence="5 6" key="1">
    <citation type="journal article" date="2010" name="Stand. Genomic Sci.">
        <title>Non-contiguous finished genome sequence of Aminomonas paucivorans type strain (GLU-3).</title>
        <authorList>
            <person name="Pitluck S."/>
            <person name="Yasawong M."/>
            <person name="Held B."/>
            <person name="Lapidus A."/>
            <person name="Nolan M."/>
            <person name="Copeland A."/>
            <person name="Lucas S."/>
            <person name="Del Rio T.G."/>
            <person name="Tice H."/>
            <person name="Cheng J.F."/>
            <person name="Chertkov O."/>
            <person name="Goodwin L."/>
            <person name="Tapia R."/>
            <person name="Han C."/>
            <person name="Liolios K."/>
            <person name="Ivanova N."/>
            <person name="Mavromatis K."/>
            <person name="Ovchinnikova G."/>
            <person name="Pati A."/>
            <person name="Chen A."/>
            <person name="Palaniappan K."/>
            <person name="Land M."/>
            <person name="Hauser L."/>
            <person name="Chang Y.J."/>
            <person name="Jeffries C.D."/>
            <person name="Pukall R."/>
            <person name="Spring S."/>
            <person name="Rohde M."/>
            <person name="Sikorski J."/>
            <person name="Goker M."/>
            <person name="Woyke T."/>
            <person name="Bristow J."/>
            <person name="Eisen J.A."/>
            <person name="Markowitz V."/>
            <person name="Hugenholtz P."/>
            <person name="Kyrpides N.C."/>
            <person name="Klenk H.P."/>
        </authorList>
    </citation>
    <scope>NUCLEOTIDE SEQUENCE [LARGE SCALE GENOMIC DNA]</scope>
    <source>
        <strain evidence="5 6">DSM 12260</strain>
    </source>
</reference>
<dbReference type="AlphaFoldDB" id="E3CY63"/>
<dbReference type="GO" id="GO:0010038">
    <property type="term" value="P:response to metal ion"/>
    <property type="evidence" value="ECO:0007669"/>
    <property type="project" value="InterPro"/>
</dbReference>
<keyword evidence="4" id="KW-0173">Coenzyme A biosynthesis</keyword>
<comment type="subcellular location">
    <subcellularLocation>
        <location evidence="4">Cytoplasm</location>
    </subcellularLocation>
</comment>
<feature type="binding site" evidence="4">
    <location>
        <begin position="11"/>
        <end position="16"/>
    </location>
    <ligand>
        <name>ATP</name>
        <dbReference type="ChEBI" id="CHEBI:30616"/>
    </ligand>
</feature>
<evidence type="ECO:0000313" key="5">
    <source>
        <dbReference type="EMBL" id="EFQ23596.1"/>
    </source>
</evidence>